<evidence type="ECO:0000313" key="2">
    <source>
        <dbReference type="EMBL" id="OCT76231.1"/>
    </source>
</evidence>
<organism evidence="2 3">
    <name type="scientific">Xenopus laevis</name>
    <name type="common">African clawed frog</name>
    <dbReference type="NCBI Taxonomy" id="8355"/>
    <lineage>
        <taxon>Eukaryota</taxon>
        <taxon>Metazoa</taxon>
        <taxon>Chordata</taxon>
        <taxon>Craniata</taxon>
        <taxon>Vertebrata</taxon>
        <taxon>Euteleostomi</taxon>
        <taxon>Amphibia</taxon>
        <taxon>Batrachia</taxon>
        <taxon>Anura</taxon>
        <taxon>Pipoidea</taxon>
        <taxon>Pipidae</taxon>
        <taxon>Xenopodinae</taxon>
        <taxon>Xenopus</taxon>
        <taxon>Xenopus</taxon>
    </lineage>
</organism>
<name>A0A974HG10_XENLA</name>
<reference evidence="3" key="1">
    <citation type="journal article" date="2016" name="Nature">
        <title>Genome evolution in the allotetraploid frog Xenopus laevis.</title>
        <authorList>
            <person name="Session A.M."/>
            <person name="Uno Y."/>
            <person name="Kwon T."/>
            <person name="Chapman J.A."/>
            <person name="Toyoda A."/>
            <person name="Takahashi S."/>
            <person name="Fukui A."/>
            <person name="Hikosaka A."/>
            <person name="Suzuki A."/>
            <person name="Kondo M."/>
            <person name="van Heeringen S.J."/>
            <person name="Quigley I."/>
            <person name="Heinz S."/>
            <person name="Ogino H."/>
            <person name="Ochi H."/>
            <person name="Hellsten U."/>
            <person name="Lyons J.B."/>
            <person name="Simakov O."/>
            <person name="Putnam N."/>
            <person name="Stites J."/>
            <person name="Kuroki Y."/>
            <person name="Tanaka T."/>
            <person name="Michiue T."/>
            <person name="Watanabe M."/>
            <person name="Bogdanovic O."/>
            <person name="Lister R."/>
            <person name="Georgiou G."/>
            <person name="Paranjpe S.S."/>
            <person name="van Kruijsbergen I."/>
            <person name="Shu S."/>
            <person name="Carlson J."/>
            <person name="Kinoshita T."/>
            <person name="Ohta Y."/>
            <person name="Mawaribuchi S."/>
            <person name="Jenkins J."/>
            <person name="Grimwood J."/>
            <person name="Schmutz J."/>
            <person name="Mitros T."/>
            <person name="Mozaffari S.V."/>
            <person name="Suzuki Y."/>
            <person name="Haramoto Y."/>
            <person name="Yamamoto T.S."/>
            <person name="Takagi C."/>
            <person name="Heald R."/>
            <person name="Miller K."/>
            <person name="Haudenschild C."/>
            <person name="Kitzman J."/>
            <person name="Nakayama T."/>
            <person name="Izutsu Y."/>
            <person name="Robert J."/>
            <person name="Fortriede J."/>
            <person name="Burns K."/>
            <person name="Lotay V."/>
            <person name="Karimi K."/>
            <person name="Yasuoka Y."/>
            <person name="Dichmann D.S."/>
            <person name="Flajnik M.F."/>
            <person name="Houston D.W."/>
            <person name="Shendure J."/>
            <person name="DuPasquier L."/>
            <person name="Vize P.D."/>
            <person name="Zorn A.M."/>
            <person name="Ito M."/>
            <person name="Marcotte E.M."/>
            <person name="Wallingford J.B."/>
            <person name="Ito Y."/>
            <person name="Asashima M."/>
            <person name="Ueno N."/>
            <person name="Matsuda Y."/>
            <person name="Veenstra G.J."/>
            <person name="Fujiyama A."/>
            <person name="Harland R.M."/>
            <person name="Taira M."/>
            <person name="Rokhsar D.S."/>
        </authorList>
    </citation>
    <scope>NUCLEOTIDE SEQUENCE [LARGE SCALE GENOMIC DNA]</scope>
    <source>
        <strain evidence="3">J</strain>
    </source>
</reference>
<gene>
    <name evidence="2" type="ORF">XELAEV_18031435mg</name>
</gene>
<accession>A0A974HG10</accession>
<dbReference type="EMBL" id="CM004476">
    <property type="protein sequence ID" value="OCT76231.1"/>
    <property type="molecule type" value="Genomic_DNA"/>
</dbReference>
<dbReference type="PANTHER" id="PTHR21301">
    <property type="entry name" value="REVERSE TRANSCRIPTASE"/>
    <property type="match status" value="1"/>
</dbReference>
<feature type="domain" description="Helix-turn-helix" evidence="1">
    <location>
        <begin position="31"/>
        <end position="89"/>
    </location>
</feature>
<evidence type="ECO:0000259" key="1">
    <source>
        <dbReference type="Pfam" id="PF26215"/>
    </source>
</evidence>
<dbReference type="AlphaFoldDB" id="A0A974HG10"/>
<protein>
    <recommendedName>
        <fullName evidence="1">Helix-turn-helix domain-containing protein</fullName>
    </recommendedName>
</protein>
<proteinExistence type="predicted"/>
<dbReference type="PANTHER" id="PTHR21301:SF13">
    <property type="match status" value="1"/>
</dbReference>
<sequence>MGSIIWKPVIQKVPNNIETTVYTKPYSGNSLLRADSCHPKHFNGGIPKGQFIRLRRNCSTEEKFVEESCKLWDKFLQKGYDMRVLQKAFEVALSCTRDDLISRKVKEGKKREGNTRDNIGTRTSDVTRNLERKQEQKLILSTKYSAQFNRIKQIVNRHLPVLYGDSIFKQLLEPGVHVVARRAPTLRMSLSPSVAREERKTDTWLHSTGMFKCGSNRCVHRTHRHNMGTTSRYNLARLLRMQRFGAWPLSKAYRIFFVQHFRVARLQTPYPITFSLQ</sequence>
<dbReference type="Proteomes" id="UP000694892">
    <property type="component" value="Chromosome 6L"/>
</dbReference>
<dbReference type="InterPro" id="IPR058912">
    <property type="entry name" value="HTH_animal"/>
</dbReference>
<evidence type="ECO:0000313" key="3">
    <source>
        <dbReference type="Proteomes" id="UP000694892"/>
    </source>
</evidence>
<dbReference type="Pfam" id="PF26215">
    <property type="entry name" value="HTH_animal"/>
    <property type="match status" value="1"/>
</dbReference>